<dbReference type="Gene3D" id="2.60.120.200">
    <property type="match status" value="1"/>
</dbReference>
<evidence type="ECO:0000259" key="2">
    <source>
        <dbReference type="Pfam" id="PF07589"/>
    </source>
</evidence>
<organism evidence="3">
    <name type="scientific">Oceaniferula spumae</name>
    <dbReference type="NCBI Taxonomy" id="2979115"/>
    <lineage>
        <taxon>Bacteria</taxon>
        <taxon>Pseudomonadati</taxon>
        <taxon>Verrucomicrobiota</taxon>
        <taxon>Verrucomicrobiia</taxon>
        <taxon>Verrucomicrobiales</taxon>
        <taxon>Verrucomicrobiaceae</taxon>
        <taxon>Oceaniferula</taxon>
    </lineage>
</organism>
<evidence type="ECO:0000256" key="1">
    <source>
        <dbReference type="SAM" id="SignalP"/>
    </source>
</evidence>
<reference evidence="3" key="1">
    <citation type="submission" date="2024-07" db="EMBL/GenBank/DDBJ databases">
        <title>Complete genome sequence of Verrucomicrobiaceae bacterium NT6N.</title>
        <authorList>
            <person name="Huang C."/>
            <person name="Takami H."/>
            <person name="Hamasaki K."/>
        </authorList>
    </citation>
    <scope>NUCLEOTIDE SEQUENCE</scope>
    <source>
        <strain evidence="3">NT6N</strain>
    </source>
</reference>
<feature type="signal peptide" evidence="1">
    <location>
        <begin position="1"/>
        <end position="25"/>
    </location>
</feature>
<name>A0AAT9FPZ5_9BACT</name>
<dbReference type="Pfam" id="PF13385">
    <property type="entry name" value="Laminin_G_3"/>
    <property type="match status" value="1"/>
</dbReference>
<dbReference type="InterPro" id="IPR013320">
    <property type="entry name" value="ConA-like_dom_sf"/>
</dbReference>
<feature type="domain" description="Ice-binding protein C-terminal" evidence="2">
    <location>
        <begin position="240"/>
        <end position="261"/>
    </location>
</feature>
<keyword evidence="1" id="KW-0732">Signal</keyword>
<accession>A0AAT9FPZ5</accession>
<dbReference type="EMBL" id="AP026866">
    <property type="protein sequence ID" value="BDS07966.1"/>
    <property type="molecule type" value="Genomic_DNA"/>
</dbReference>
<dbReference type="Pfam" id="PF07589">
    <property type="entry name" value="PEP-CTERM"/>
    <property type="match status" value="1"/>
</dbReference>
<proteinExistence type="predicted"/>
<dbReference type="AlphaFoldDB" id="A0AAT9FPZ5"/>
<feature type="chain" id="PRO_5043568901" description="Ice-binding protein C-terminal domain-containing protein" evidence="1">
    <location>
        <begin position="26"/>
        <end position="263"/>
    </location>
</feature>
<dbReference type="KEGG" id="osu:NT6N_30060"/>
<gene>
    <name evidence="3" type="ORF">NT6N_30060</name>
</gene>
<dbReference type="InterPro" id="IPR013424">
    <property type="entry name" value="Ice-binding_C"/>
</dbReference>
<protein>
    <recommendedName>
        <fullName evidence="2">Ice-binding protein C-terminal domain-containing protein</fullName>
    </recommendedName>
</protein>
<dbReference type="PANTHER" id="PTHR47635:SF2">
    <property type="entry name" value="LAMG-LIKE JELLYROLL FOLD DOMAIN-CONTAINING PROTEIN"/>
    <property type="match status" value="1"/>
</dbReference>
<evidence type="ECO:0000313" key="3">
    <source>
        <dbReference type="EMBL" id="BDS07966.1"/>
    </source>
</evidence>
<dbReference type="SUPFAM" id="SSF49899">
    <property type="entry name" value="Concanavalin A-like lectins/glucanases"/>
    <property type="match status" value="1"/>
</dbReference>
<dbReference type="PANTHER" id="PTHR47635">
    <property type="entry name" value="CUB DOMAIN-CONTAINING PROTEIN"/>
    <property type="match status" value="1"/>
</dbReference>
<dbReference type="NCBIfam" id="TIGR02595">
    <property type="entry name" value="PEP_CTERM"/>
    <property type="match status" value="1"/>
</dbReference>
<sequence>MNNLHRFLTPLTALSGILTTGVASASLVAWYPLDSDALDASGNGHHGAVVGGTVNFGQAGANANTVSSAAFPDNGHITVPYSAALNSSTFTVTMWVNTTSTAGFTSPLTSRDDVPNPGGSTHGYILYNDVGGNWNFWNGTGAGSGTWDQLVGGGVSINTWTHIAMTYDGGTSTKTIWINGVNAGSKTVGHSVNGPQTEDLHIGSGSDAGTNFYFSGNIDDVTIWDEALDQAAIQSIMIDSVPEPTSTLLLGLGLISVAFRRNR</sequence>